<accession>A0AAD5VGG6</accession>
<dbReference type="Gene3D" id="3.30.530.20">
    <property type="match status" value="1"/>
</dbReference>
<feature type="domain" description="DUF3074" evidence="2">
    <location>
        <begin position="218"/>
        <end position="380"/>
    </location>
</feature>
<dbReference type="GO" id="GO:0003735">
    <property type="term" value="F:structural constituent of ribosome"/>
    <property type="evidence" value="ECO:0007669"/>
    <property type="project" value="InterPro"/>
</dbReference>
<dbReference type="Pfam" id="PF11274">
    <property type="entry name" value="DUF3074"/>
    <property type="match status" value="1"/>
</dbReference>
<feature type="region of interest" description="Disordered" evidence="1">
    <location>
        <begin position="114"/>
        <end position="141"/>
    </location>
</feature>
<dbReference type="EMBL" id="JANIEX010001580">
    <property type="protein sequence ID" value="KAJ3556417.1"/>
    <property type="molecule type" value="Genomic_DNA"/>
</dbReference>
<keyword evidence="4" id="KW-1185">Reference proteome</keyword>
<feature type="compositionally biased region" description="Basic and acidic residues" evidence="1">
    <location>
        <begin position="114"/>
        <end position="123"/>
    </location>
</feature>
<evidence type="ECO:0000259" key="2">
    <source>
        <dbReference type="Pfam" id="PF11274"/>
    </source>
</evidence>
<dbReference type="PANTHER" id="PTHR40370:SF1">
    <property type="entry name" value="DUF3074 DOMAIN-CONTAINING PROTEIN"/>
    <property type="match status" value="1"/>
</dbReference>
<reference evidence="3" key="1">
    <citation type="submission" date="2022-07" db="EMBL/GenBank/DDBJ databases">
        <title>Genome Sequence of Leucocoprinus birnbaumii.</title>
        <authorList>
            <person name="Buettner E."/>
        </authorList>
    </citation>
    <scope>NUCLEOTIDE SEQUENCE</scope>
    <source>
        <strain evidence="3">VT141</strain>
    </source>
</reference>
<comment type="caution">
    <text evidence="3">The sequence shown here is derived from an EMBL/GenBank/DDBJ whole genome shotgun (WGS) entry which is preliminary data.</text>
</comment>
<dbReference type="GO" id="GO:0006412">
    <property type="term" value="P:translation"/>
    <property type="evidence" value="ECO:0007669"/>
    <property type="project" value="InterPro"/>
</dbReference>
<dbReference type="Proteomes" id="UP001213000">
    <property type="component" value="Unassembled WGS sequence"/>
</dbReference>
<dbReference type="InterPro" id="IPR023393">
    <property type="entry name" value="START-like_dom_sf"/>
</dbReference>
<dbReference type="InterPro" id="IPR001684">
    <property type="entry name" value="Ribosomal_bL27"/>
</dbReference>
<dbReference type="PANTHER" id="PTHR40370">
    <property type="entry name" value="EXPRESSED PROTEIN"/>
    <property type="match status" value="1"/>
</dbReference>
<dbReference type="InterPro" id="IPR018261">
    <property type="entry name" value="Ribosomal_bL27_CS"/>
</dbReference>
<dbReference type="AlphaFoldDB" id="A0AAD5VGG6"/>
<dbReference type="Gene3D" id="2.40.50.100">
    <property type="match status" value="1"/>
</dbReference>
<protein>
    <recommendedName>
        <fullName evidence="2">DUF3074 domain-containing protein</fullName>
    </recommendedName>
</protein>
<name>A0AAD5VGG6_9AGAR</name>
<dbReference type="SUPFAM" id="SSF55961">
    <property type="entry name" value="Bet v1-like"/>
    <property type="match status" value="1"/>
</dbReference>
<organism evidence="3 4">
    <name type="scientific">Leucocoprinus birnbaumii</name>
    <dbReference type="NCBI Taxonomy" id="56174"/>
    <lineage>
        <taxon>Eukaryota</taxon>
        <taxon>Fungi</taxon>
        <taxon>Dikarya</taxon>
        <taxon>Basidiomycota</taxon>
        <taxon>Agaricomycotina</taxon>
        <taxon>Agaricomycetes</taxon>
        <taxon>Agaricomycetidae</taxon>
        <taxon>Agaricales</taxon>
        <taxon>Agaricineae</taxon>
        <taxon>Agaricaceae</taxon>
        <taxon>Leucocoprinus</taxon>
    </lineage>
</organism>
<dbReference type="PROSITE" id="PS00831">
    <property type="entry name" value="RIBOSOMAL_L27"/>
    <property type="match status" value="1"/>
</dbReference>
<dbReference type="SUPFAM" id="SSF110324">
    <property type="entry name" value="Ribosomal L27 protein-like"/>
    <property type="match status" value="1"/>
</dbReference>
<proteinExistence type="predicted"/>
<dbReference type="PRINTS" id="PR00063">
    <property type="entry name" value="RIBOSOMALL27"/>
</dbReference>
<gene>
    <name evidence="3" type="ORF">NP233_g11984</name>
</gene>
<evidence type="ECO:0000313" key="3">
    <source>
        <dbReference type="EMBL" id="KAJ3556417.1"/>
    </source>
</evidence>
<dbReference type="InterPro" id="IPR024500">
    <property type="entry name" value="DUF3074"/>
</dbReference>
<sequence>MSFLTRVADAARSPFSLLGSVRTATKRAGGTVQNHGGSPGKRLGIKKFSDQQVIPGNIIVRQRGTLFHPGQHVKMGRDHTIYATAPGFVRFYKEKWMRGTRRFVGVVLERGEVLPRDEPDRGPSDPLSHRSKNKHYNPATAAHSCPVIHPLSIPDTMADTKVVLSTTPLRPSEIPSEEAIIAAGRELIESTDTWKSGKTYFTNVKTLQRPAAPPVGNWHCRVSEHSPDQITFEQLWDKMAHDKAPNEREFVPILDKATKVKELSPTAQIWTLYYKFPFPVTNRVFTVLQVVHEESDTDSPAGLIVSIPIDLSEHKELQKYEEKGERAYYVSVERVKQLENGNVEWRMATSSDIGGLVPKFAQEMSMPKSIAEDVPHFFDWYKKLPKPSKTDS</sequence>
<evidence type="ECO:0000256" key="1">
    <source>
        <dbReference type="SAM" id="MobiDB-lite"/>
    </source>
</evidence>
<evidence type="ECO:0000313" key="4">
    <source>
        <dbReference type="Proteomes" id="UP001213000"/>
    </source>
</evidence>
<dbReference type="GO" id="GO:0005840">
    <property type="term" value="C:ribosome"/>
    <property type="evidence" value="ECO:0007669"/>
    <property type="project" value="InterPro"/>
</dbReference>
<dbReference type="Pfam" id="PF01016">
    <property type="entry name" value="Ribosomal_L27"/>
    <property type="match status" value="1"/>
</dbReference>